<keyword evidence="3" id="KW-1185">Reference proteome</keyword>
<comment type="caution">
    <text evidence="2">The sequence shown here is derived from an EMBL/GenBank/DDBJ whole genome shotgun (WGS) entry which is preliminary data.</text>
</comment>
<gene>
    <name evidence="2" type="ORF">BC781_10549</name>
</gene>
<feature type="chain" id="PRO_5016233192" evidence="1">
    <location>
        <begin position="35"/>
        <end position="205"/>
    </location>
</feature>
<dbReference type="Proteomes" id="UP000245535">
    <property type="component" value="Unassembled WGS sequence"/>
</dbReference>
<sequence length="205" mass="23676">MYLQIEKTNTDTHFHMKKYILSIFALLLAQSLFAQETATYLKGPSDWKYEKIDFPLDFAPEIKYQGFEELRFAPGMFDTNAEGYFSYAFAFELDDIKKIEEKELKDILEKYYKGLHCAVATSKEMQLQPELIAVEVKKLSKSSFEANVSFIDTFTNGQAINIKMEVNTFRARAKNALVIMAIASPQSHSHPIWKELYQLRDSLAI</sequence>
<evidence type="ECO:0000256" key="1">
    <source>
        <dbReference type="SAM" id="SignalP"/>
    </source>
</evidence>
<dbReference type="AlphaFoldDB" id="A0A315Z8X1"/>
<accession>A0A315Z8X1</accession>
<keyword evidence="1" id="KW-0732">Signal</keyword>
<protein>
    <submittedName>
        <fullName evidence="2">Uncharacterized protein</fullName>
    </submittedName>
</protein>
<feature type="signal peptide" evidence="1">
    <location>
        <begin position="1"/>
        <end position="34"/>
    </location>
</feature>
<reference evidence="2 3" key="1">
    <citation type="submission" date="2018-03" db="EMBL/GenBank/DDBJ databases">
        <title>Genomic Encyclopedia of Archaeal and Bacterial Type Strains, Phase II (KMG-II): from individual species to whole genera.</title>
        <authorList>
            <person name="Goeker M."/>
        </authorList>
    </citation>
    <scope>NUCLEOTIDE SEQUENCE [LARGE SCALE GENOMIC DNA]</scope>
    <source>
        <strain evidence="2 3">DSM 28229</strain>
    </source>
</reference>
<organism evidence="2 3">
    <name type="scientific">Sediminitomix flava</name>
    <dbReference type="NCBI Taxonomy" id="379075"/>
    <lineage>
        <taxon>Bacteria</taxon>
        <taxon>Pseudomonadati</taxon>
        <taxon>Bacteroidota</taxon>
        <taxon>Cytophagia</taxon>
        <taxon>Cytophagales</taxon>
        <taxon>Flammeovirgaceae</taxon>
        <taxon>Sediminitomix</taxon>
    </lineage>
</organism>
<proteinExistence type="predicted"/>
<dbReference type="EMBL" id="QGDO01000005">
    <property type="protein sequence ID" value="PWJ39986.1"/>
    <property type="molecule type" value="Genomic_DNA"/>
</dbReference>
<evidence type="ECO:0000313" key="3">
    <source>
        <dbReference type="Proteomes" id="UP000245535"/>
    </source>
</evidence>
<name>A0A315Z8X1_SEDFL</name>
<evidence type="ECO:0000313" key="2">
    <source>
        <dbReference type="EMBL" id="PWJ39986.1"/>
    </source>
</evidence>